<proteinExistence type="predicted"/>
<keyword evidence="2" id="KW-0694">RNA-binding</keyword>
<dbReference type="AlphaFoldDB" id="A0A7C8IJS6"/>
<name>A0A7C8IJS6_9PLEO</name>
<dbReference type="InterPro" id="IPR012677">
    <property type="entry name" value="Nucleotide-bd_a/b_plait_sf"/>
</dbReference>
<accession>A0A7C8IJS6</accession>
<dbReference type="GO" id="GO:0003729">
    <property type="term" value="F:mRNA binding"/>
    <property type="evidence" value="ECO:0007669"/>
    <property type="project" value="InterPro"/>
</dbReference>
<evidence type="ECO:0000256" key="1">
    <source>
        <dbReference type="ARBA" id="ARBA00022737"/>
    </source>
</evidence>
<gene>
    <name evidence="3" type="ORF">BDV95DRAFT_440076</name>
</gene>
<comment type="caution">
    <text evidence="3">The sequence shown here is derived from an EMBL/GenBank/DDBJ whole genome shotgun (WGS) entry which is preliminary data.</text>
</comment>
<evidence type="ECO:0000313" key="4">
    <source>
        <dbReference type="Proteomes" id="UP000481861"/>
    </source>
</evidence>
<evidence type="ECO:0000256" key="2">
    <source>
        <dbReference type="ARBA" id="ARBA00022884"/>
    </source>
</evidence>
<dbReference type="Gene3D" id="3.30.70.330">
    <property type="match status" value="1"/>
</dbReference>
<protein>
    <submittedName>
        <fullName evidence="3">Uncharacterized protein</fullName>
    </submittedName>
</protein>
<keyword evidence="1" id="KW-0677">Repeat</keyword>
<dbReference type="Proteomes" id="UP000481861">
    <property type="component" value="Unassembled WGS sequence"/>
</dbReference>
<dbReference type="GO" id="GO:0006376">
    <property type="term" value="P:mRNA splice site recognition"/>
    <property type="evidence" value="ECO:0007669"/>
    <property type="project" value="TreeGrafter"/>
</dbReference>
<dbReference type="PANTHER" id="PTHR47640">
    <property type="entry name" value="TRNA SELENOCYSTEINE 1-ASSOCIATED PROTEIN 1-RELATED-RELATED"/>
    <property type="match status" value="1"/>
</dbReference>
<dbReference type="InterPro" id="IPR035979">
    <property type="entry name" value="RBD_domain_sf"/>
</dbReference>
<keyword evidence="4" id="KW-1185">Reference proteome</keyword>
<feature type="non-terminal residue" evidence="3">
    <location>
        <position position="1"/>
    </location>
</feature>
<reference evidence="3 4" key="1">
    <citation type="submission" date="2020-01" db="EMBL/GenBank/DDBJ databases">
        <authorList>
            <consortium name="DOE Joint Genome Institute"/>
            <person name="Haridas S."/>
            <person name="Albert R."/>
            <person name="Binder M."/>
            <person name="Bloem J."/>
            <person name="Labutti K."/>
            <person name="Salamov A."/>
            <person name="Andreopoulos B."/>
            <person name="Baker S.E."/>
            <person name="Barry K."/>
            <person name="Bills G."/>
            <person name="Bluhm B.H."/>
            <person name="Cannon C."/>
            <person name="Castanera R."/>
            <person name="Culley D.E."/>
            <person name="Daum C."/>
            <person name="Ezra D."/>
            <person name="Gonzalez J.B."/>
            <person name="Henrissat B."/>
            <person name="Kuo A."/>
            <person name="Liang C."/>
            <person name="Lipzen A."/>
            <person name="Lutzoni F."/>
            <person name="Magnuson J."/>
            <person name="Mondo S."/>
            <person name="Nolan M."/>
            <person name="Ohm R."/>
            <person name="Pangilinan J."/>
            <person name="Park H.-J.H."/>
            <person name="Ramirez L."/>
            <person name="Alfaro M."/>
            <person name="Sun H."/>
            <person name="Tritt A."/>
            <person name="Yoshinaga Y."/>
            <person name="Zwiers L.-H.L."/>
            <person name="Turgeon B.G."/>
            <person name="Goodwin S.B."/>
            <person name="Spatafora J.W."/>
            <person name="Crous P.W."/>
            <person name="Grigoriev I.V."/>
        </authorList>
    </citation>
    <scope>NUCLEOTIDE SEQUENCE [LARGE SCALE GENOMIC DNA]</scope>
    <source>
        <strain evidence="3 4">CBS 611.86</strain>
    </source>
</reference>
<dbReference type="EMBL" id="JAADJZ010000004">
    <property type="protein sequence ID" value="KAF2876030.1"/>
    <property type="molecule type" value="Genomic_DNA"/>
</dbReference>
<evidence type="ECO:0000313" key="3">
    <source>
        <dbReference type="EMBL" id="KAF2876030.1"/>
    </source>
</evidence>
<dbReference type="OrthoDB" id="446113at2759"/>
<organism evidence="3 4">
    <name type="scientific">Massariosphaeria phaeospora</name>
    <dbReference type="NCBI Taxonomy" id="100035"/>
    <lineage>
        <taxon>Eukaryota</taxon>
        <taxon>Fungi</taxon>
        <taxon>Dikarya</taxon>
        <taxon>Ascomycota</taxon>
        <taxon>Pezizomycotina</taxon>
        <taxon>Dothideomycetes</taxon>
        <taxon>Pleosporomycetidae</taxon>
        <taxon>Pleosporales</taxon>
        <taxon>Pleosporales incertae sedis</taxon>
        <taxon>Massariosphaeria</taxon>
    </lineage>
</organism>
<dbReference type="PANTHER" id="PTHR47640:SF10">
    <property type="entry name" value="TRNA SELENOCYSTEINE 1-ASSOCIATED PROTEIN 1-RELATED"/>
    <property type="match status" value="1"/>
</dbReference>
<feature type="non-terminal residue" evidence="3">
    <location>
        <position position="74"/>
    </location>
</feature>
<dbReference type="GO" id="GO:0005829">
    <property type="term" value="C:cytosol"/>
    <property type="evidence" value="ECO:0007669"/>
    <property type="project" value="TreeGrafter"/>
</dbReference>
<sequence length="74" mass="8213">FQNKYKSCKSAKIMSDPITGMARDCRSTNMSTNSKLHTAISGLPDEQEQQKALTEMQGVYCGNRPMRISTATPK</sequence>
<dbReference type="InterPro" id="IPR050825">
    <property type="entry name" value="RBM42_RBP45_47-like"/>
</dbReference>
<dbReference type="SUPFAM" id="SSF54928">
    <property type="entry name" value="RNA-binding domain, RBD"/>
    <property type="match status" value="1"/>
</dbReference>